<organism evidence="8 9">
    <name type="scientific">Trichomalopsis sarcophagae</name>
    <dbReference type="NCBI Taxonomy" id="543379"/>
    <lineage>
        <taxon>Eukaryota</taxon>
        <taxon>Metazoa</taxon>
        <taxon>Ecdysozoa</taxon>
        <taxon>Arthropoda</taxon>
        <taxon>Hexapoda</taxon>
        <taxon>Insecta</taxon>
        <taxon>Pterygota</taxon>
        <taxon>Neoptera</taxon>
        <taxon>Endopterygota</taxon>
        <taxon>Hymenoptera</taxon>
        <taxon>Apocrita</taxon>
        <taxon>Proctotrupomorpha</taxon>
        <taxon>Chalcidoidea</taxon>
        <taxon>Pteromalidae</taxon>
        <taxon>Pteromalinae</taxon>
        <taxon>Trichomalopsis</taxon>
    </lineage>
</organism>
<evidence type="ECO:0000256" key="4">
    <source>
        <dbReference type="ARBA" id="ARBA00022833"/>
    </source>
</evidence>
<dbReference type="AlphaFoldDB" id="A0A232ETI0"/>
<keyword evidence="4" id="KW-0862">Zinc</keyword>
<dbReference type="EMBL" id="NNAY01002283">
    <property type="protein sequence ID" value="OXU21627.1"/>
    <property type="molecule type" value="Genomic_DNA"/>
</dbReference>
<keyword evidence="9" id="KW-1185">Reference proteome</keyword>
<dbReference type="GO" id="GO:0000977">
    <property type="term" value="F:RNA polymerase II transcription regulatory region sequence-specific DNA binding"/>
    <property type="evidence" value="ECO:0007669"/>
    <property type="project" value="TreeGrafter"/>
</dbReference>
<dbReference type="PROSITE" id="PS50157">
    <property type="entry name" value="ZINC_FINGER_C2H2_2"/>
    <property type="match status" value="3"/>
</dbReference>
<dbReference type="GO" id="GO:0005634">
    <property type="term" value="C:nucleus"/>
    <property type="evidence" value="ECO:0007669"/>
    <property type="project" value="TreeGrafter"/>
</dbReference>
<name>A0A232ETI0_9HYME</name>
<comment type="caution">
    <text evidence="8">The sequence shown here is derived from an EMBL/GenBank/DDBJ whole genome shotgun (WGS) entry which is preliminary data.</text>
</comment>
<feature type="domain" description="C2H2-type" evidence="7">
    <location>
        <begin position="184"/>
        <end position="215"/>
    </location>
</feature>
<dbReference type="GO" id="GO:0008270">
    <property type="term" value="F:zinc ion binding"/>
    <property type="evidence" value="ECO:0007669"/>
    <property type="project" value="UniProtKB-KW"/>
</dbReference>
<keyword evidence="3 5" id="KW-0863">Zinc-finger</keyword>
<sequence length="723" mass="83231">MLMMKNANATDAVIDVKKLIAQLSSATVIVQKLPSIKGHLRLVSSGHDDKENESNNQCNGNNDDDDDEFFFKEPGKKRASKISKPFCSTCNATVENHRIRDKYCRQCGTLLLFKCMTCRTQYTSYRGMQMHLKTKCDETTLYIQCSSCDYATNSRIALTKHKKYVHQNMQRVYLEEFYRGQNSNRCEICGKIFKYRCNLTNHLKACKTRESGYLPNNALKSSENKLIPNKLKTKVNANSVGYSVKYKVQSKTSNVIKYLCITCNKTKKVVPAHYSPRCNWCESLLILSCKKCSKQYQSWESMKYHLESKCSPGAVYQCCNCSYKSTVKYLMKRHIKNRHISKKPKPLLECSKCGKISKNSDSLSRHFKFCGVKPNLFCKLCSYKTKYTQNLKKHLMNHSEVDKNNYSDFISNSLRTAENTQKRREEVSDIENKKPDSVNGKHTPPTFLSSNLIPIDMLQACCPLCNQEIKISENIDKKCSNCEATIYFKCKKCNKPISNYYNAKSHIRSCLRINLIPCKYCKKKIDDCGQFKRHFKYCESKALYGCRYCGFRGKSKSDINAHKKRCKRIKSTGKMETVKPIVPVQEVKSNVKDEIIASKEETIKTIQEAQYNGNGVLFSVNGIDIIEKRITENIPKITEMATRYCPKCKRTYEGSNCVRSFCGHCNKIELHHKCQKCEKAYKHTSQCFPTTEFTCTLCNYSNYVKSEIMKHAKHNKHASLGLF</sequence>
<dbReference type="PANTHER" id="PTHR24409">
    <property type="entry name" value="ZINC FINGER PROTEIN 142"/>
    <property type="match status" value="1"/>
</dbReference>
<evidence type="ECO:0000313" key="8">
    <source>
        <dbReference type="EMBL" id="OXU21627.1"/>
    </source>
</evidence>
<evidence type="ECO:0000256" key="2">
    <source>
        <dbReference type="ARBA" id="ARBA00022737"/>
    </source>
</evidence>
<accession>A0A232ETI0</accession>
<dbReference type="STRING" id="543379.A0A232ETI0"/>
<dbReference type="SMART" id="SM00355">
    <property type="entry name" value="ZnF_C2H2"/>
    <property type="match status" value="11"/>
</dbReference>
<reference evidence="8 9" key="1">
    <citation type="journal article" date="2017" name="Curr. Biol.">
        <title>The Evolution of Venom by Co-option of Single-Copy Genes.</title>
        <authorList>
            <person name="Martinson E.O."/>
            <person name="Mrinalini"/>
            <person name="Kelkar Y.D."/>
            <person name="Chang C.H."/>
            <person name="Werren J.H."/>
        </authorList>
    </citation>
    <scope>NUCLEOTIDE SEQUENCE [LARGE SCALE GENOMIC DNA]</scope>
    <source>
        <strain evidence="8 9">Alberta</strain>
        <tissue evidence="8">Whole body</tissue>
    </source>
</reference>
<dbReference type="OrthoDB" id="7701731at2759"/>
<dbReference type="GO" id="GO:0000981">
    <property type="term" value="F:DNA-binding transcription factor activity, RNA polymerase II-specific"/>
    <property type="evidence" value="ECO:0007669"/>
    <property type="project" value="TreeGrafter"/>
</dbReference>
<proteinExistence type="predicted"/>
<keyword evidence="2" id="KW-0677">Repeat</keyword>
<evidence type="ECO:0000259" key="7">
    <source>
        <dbReference type="PROSITE" id="PS50157"/>
    </source>
</evidence>
<feature type="domain" description="C2H2-type" evidence="7">
    <location>
        <begin position="143"/>
        <end position="171"/>
    </location>
</feature>
<feature type="compositionally biased region" description="Basic and acidic residues" evidence="6">
    <location>
        <begin position="420"/>
        <end position="436"/>
    </location>
</feature>
<evidence type="ECO:0000256" key="6">
    <source>
        <dbReference type="SAM" id="MobiDB-lite"/>
    </source>
</evidence>
<dbReference type="InterPro" id="IPR013087">
    <property type="entry name" value="Znf_C2H2_type"/>
</dbReference>
<feature type="region of interest" description="Disordered" evidence="6">
    <location>
        <begin position="417"/>
        <end position="442"/>
    </location>
</feature>
<dbReference type="Gene3D" id="3.30.160.60">
    <property type="entry name" value="Classic Zinc Finger"/>
    <property type="match status" value="4"/>
</dbReference>
<evidence type="ECO:0000256" key="5">
    <source>
        <dbReference type="PROSITE-ProRule" id="PRU00042"/>
    </source>
</evidence>
<keyword evidence="1" id="KW-0479">Metal-binding</keyword>
<dbReference type="Proteomes" id="UP000215335">
    <property type="component" value="Unassembled WGS sequence"/>
</dbReference>
<evidence type="ECO:0000313" key="9">
    <source>
        <dbReference type="Proteomes" id="UP000215335"/>
    </source>
</evidence>
<feature type="domain" description="C2H2-type" evidence="7">
    <location>
        <begin position="316"/>
        <end position="344"/>
    </location>
</feature>
<feature type="region of interest" description="Disordered" evidence="6">
    <location>
        <begin position="45"/>
        <end position="65"/>
    </location>
</feature>
<evidence type="ECO:0000256" key="3">
    <source>
        <dbReference type="ARBA" id="ARBA00022771"/>
    </source>
</evidence>
<gene>
    <name evidence="8" type="ORF">TSAR_009808</name>
</gene>
<dbReference type="PANTHER" id="PTHR24409:SF295">
    <property type="entry name" value="AZ2-RELATED"/>
    <property type="match status" value="1"/>
</dbReference>
<evidence type="ECO:0000256" key="1">
    <source>
        <dbReference type="ARBA" id="ARBA00022723"/>
    </source>
</evidence>
<protein>
    <recommendedName>
        <fullName evidence="7">C2H2-type domain-containing protein</fullName>
    </recommendedName>
</protein>